<evidence type="ECO:0000256" key="1">
    <source>
        <dbReference type="SAM" id="MobiDB-lite"/>
    </source>
</evidence>
<evidence type="ECO:0000313" key="2">
    <source>
        <dbReference type="EMBL" id="KRY95274.1"/>
    </source>
</evidence>
<reference evidence="2 3" key="1">
    <citation type="submission" date="2015-01" db="EMBL/GenBank/DDBJ databases">
        <title>Evolution of Trichinella species and genotypes.</title>
        <authorList>
            <person name="Korhonen P.K."/>
            <person name="Edoardo P."/>
            <person name="Giuseppe L.R."/>
            <person name="Gasser R.B."/>
        </authorList>
    </citation>
    <scope>NUCLEOTIDE SEQUENCE [LARGE SCALE GENOMIC DNA]</scope>
    <source>
        <strain evidence="2">ISS1029</strain>
    </source>
</reference>
<gene>
    <name evidence="2" type="ORF">T11_5430</name>
</gene>
<feature type="compositionally biased region" description="Basic residues" evidence="1">
    <location>
        <begin position="1"/>
        <end position="16"/>
    </location>
</feature>
<organism evidence="2 3">
    <name type="scientific">Trichinella zimbabwensis</name>
    <dbReference type="NCBI Taxonomy" id="268475"/>
    <lineage>
        <taxon>Eukaryota</taxon>
        <taxon>Metazoa</taxon>
        <taxon>Ecdysozoa</taxon>
        <taxon>Nematoda</taxon>
        <taxon>Enoplea</taxon>
        <taxon>Dorylaimia</taxon>
        <taxon>Trichinellida</taxon>
        <taxon>Trichinellidae</taxon>
        <taxon>Trichinella</taxon>
    </lineage>
</organism>
<accession>A0A0V1GAH8</accession>
<name>A0A0V1GAH8_9BILA</name>
<protein>
    <submittedName>
        <fullName evidence="2">Uncharacterized protein</fullName>
    </submittedName>
</protein>
<dbReference type="EMBL" id="JYDP01003976">
    <property type="protein sequence ID" value="KRY95274.1"/>
    <property type="molecule type" value="Genomic_DNA"/>
</dbReference>
<dbReference type="AlphaFoldDB" id="A0A0V1GAH8"/>
<dbReference type="Proteomes" id="UP000055024">
    <property type="component" value="Unassembled WGS sequence"/>
</dbReference>
<feature type="region of interest" description="Disordered" evidence="1">
    <location>
        <begin position="1"/>
        <end position="34"/>
    </location>
</feature>
<sequence length="34" mass="4020">MEKQSVHRHMGLHRSHRDGSSKKKIQINALHSER</sequence>
<keyword evidence="3" id="KW-1185">Reference proteome</keyword>
<evidence type="ECO:0000313" key="3">
    <source>
        <dbReference type="Proteomes" id="UP000055024"/>
    </source>
</evidence>
<proteinExistence type="predicted"/>
<comment type="caution">
    <text evidence="2">The sequence shown here is derived from an EMBL/GenBank/DDBJ whole genome shotgun (WGS) entry which is preliminary data.</text>
</comment>